<dbReference type="Pfam" id="PF23440">
    <property type="entry name" value="BROMI_C"/>
    <property type="match status" value="1"/>
</dbReference>
<comment type="caution">
    <text evidence="2">The sequence shown here is derived from an EMBL/GenBank/DDBJ whole genome shotgun (WGS) entry which is preliminary data.</text>
</comment>
<evidence type="ECO:0000259" key="1">
    <source>
        <dbReference type="Pfam" id="PF23440"/>
    </source>
</evidence>
<dbReference type="Proteomes" id="UP001352852">
    <property type="component" value="Unassembled WGS sequence"/>
</dbReference>
<keyword evidence="3" id="KW-1185">Reference proteome</keyword>
<protein>
    <recommendedName>
        <fullName evidence="1">BROMI C-terminal Rab TBC-like domain-containing protein</fullName>
    </recommendedName>
</protein>
<feature type="domain" description="BROMI C-terminal Rab TBC-like" evidence="1">
    <location>
        <begin position="2"/>
        <end position="149"/>
    </location>
</feature>
<evidence type="ECO:0000313" key="3">
    <source>
        <dbReference type="Proteomes" id="UP001352852"/>
    </source>
</evidence>
<feature type="non-terminal residue" evidence="2">
    <location>
        <position position="1"/>
    </location>
</feature>
<accession>A0ABU7F530</accession>
<sequence length="154" mass="17485">AIIIDSLSVERNHVLVRVNVVGGPSERRLPSRALEEGEHPYSWTMFLSHPPPTCYVLNLQDFQNDSQDCEISSFLASWKEPKSEESWLEICRRHFCKDIKSKPNTLSGKLLADLLENVVAHLSNSSSECFFSPAQYKVLSQNQSQDKSSPMMED</sequence>
<proteinExistence type="predicted"/>
<dbReference type="EMBL" id="JAHUTJ010075756">
    <property type="protein sequence ID" value="MED6294410.1"/>
    <property type="molecule type" value="Genomic_DNA"/>
</dbReference>
<gene>
    <name evidence="2" type="ORF">CHARACLAT_020782</name>
</gene>
<evidence type="ECO:0000313" key="2">
    <source>
        <dbReference type="EMBL" id="MED6294410.1"/>
    </source>
</evidence>
<organism evidence="2 3">
    <name type="scientific">Characodon lateralis</name>
    <dbReference type="NCBI Taxonomy" id="208331"/>
    <lineage>
        <taxon>Eukaryota</taxon>
        <taxon>Metazoa</taxon>
        <taxon>Chordata</taxon>
        <taxon>Craniata</taxon>
        <taxon>Vertebrata</taxon>
        <taxon>Euteleostomi</taxon>
        <taxon>Actinopterygii</taxon>
        <taxon>Neopterygii</taxon>
        <taxon>Teleostei</taxon>
        <taxon>Neoteleostei</taxon>
        <taxon>Acanthomorphata</taxon>
        <taxon>Ovalentaria</taxon>
        <taxon>Atherinomorphae</taxon>
        <taxon>Cyprinodontiformes</taxon>
        <taxon>Goodeidae</taxon>
        <taxon>Characodon</taxon>
    </lineage>
</organism>
<dbReference type="InterPro" id="IPR055392">
    <property type="entry name" value="BROMI_C"/>
</dbReference>
<reference evidence="2 3" key="1">
    <citation type="submission" date="2021-06" db="EMBL/GenBank/DDBJ databases">
        <authorList>
            <person name="Palmer J.M."/>
        </authorList>
    </citation>
    <scope>NUCLEOTIDE SEQUENCE [LARGE SCALE GENOMIC DNA]</scope>
    <source>
        <strain evidence="2 3">CL_MEX2019</strain>
        <tissue evidence="2">Muscle</tissue>
    </source>
</reference>
<name>A0ABU7F530_9TELE</name>